<evidence type="ECO:0000256" key="1">
    <source>
        <dbReference type="ARBA" id="ARBA00004173"/>
    </source>
</evidence>
<dbReference type="Proteomes" id="UP000054304">
    <property type="component" value="Unassembled WGS sequence"/>
</dbReference>
<dbReference type="OrthoDB" id="4070119at2759"/>
<dbReference type="GeneID" id="34688260"/>
<dbReference type="AlphaFoldDB" id="A0A0C7NG80"/>
<name>A0A0C7NG80_9SACH</name>
<keyword evidence="2" id="KW-0496">Mitochondrion</keyword>
<proteinExistence type="predicted"/>
<organism evidence="3 4">
    <name type="scientific">Lachancea lanzarotensis</name>
    <dbReference type="NCBI Taxonomy" id="1245769"/>
    <lineage>
        <taxon>Eukaryota</taxon>
        <taxon>Fungi</taxon>
        <taxon>Dikarya</taxon>
        <taxon>Ascomycota</taxon>
        <taxon>Saccharomycotina</taxon>
        <taxon>Saccharomycetes</taxon>
        <taxon>Saccharomycetales</taxon>
        <taxon>Saccharomycetaceae</taxon>
        <taxon>Lachancea</taxon>
    </lineage>
</organism>
<dbReference type="Pfam" id="PF08692">
    <property type="entry name" value="Pet20"/>
    <property type="match status" value="1"/>
</dbReference>
<evidence type="ECO:0000256" key="2">
    <source>
        <dbReference type="ARBA" id="ARBA00023128"/>
    </source>
</evidence>
<keyword evidence="4" id="KW-1185">Reference proteome</keyword>
<dbReference type="InterPro" id="IPR014804">
    <property type="entry name" value="Pet20-like"/>
</dbReference>
<evidence type="ECO:0000313" key="4">
    <source>
        <dbReference type="Proteomes" id="UP000054304"/>
    </source>
</evidence>
<accession>A0A0C7NG80</accession>
<evidence type="ECO:0000313" key="3">
    <source>
        <dbReference type="EMBL" id="CEP64697.1"/>
    </source>
</evidence>
<reference evidence="3 4" key="1">
    <citation type="submission" date="2014-12" db="EMBL/GenBank/DDBJ databases">
        <authorList>
            <person name="Neuveglise Cecile"/>
        </authorList>
    </citation>
    <scope>NUCLEOTIDE SEQUENCE [LARGE SCALE GENOMIC DNA]</scope>
    <source>
        <strain evidence="3 4">CBS 12615</strain>
    </source>
</reference>
<comment type="subcellular location">
    <subcellularLocation>
        <location evidence="1">Mitochondrion</location>
    </subcellularLocation>
</comment>
<gene>
    <name evidence="3" type="ORF">LALA0_S13e00936g</name>
</gene>
<sequence length="463" mass="53109">MLKSLKYRYRRFPRLDTKSSAILNHNRAFSSPNCFQEANKSFKCVGGSRVVRNDTSSVAADRGLTPNHIQKQLFLVPKVGSTDHIQQDEVHTDGLFAGHKPLFLGNASTEPRGSRNNIKTIFSTLTKVKKVTEGSTSEIDVQGIINDLKSDDSSSETAVNYEGIKKPIIPWDASISGMVYNDEPFKAVPRTVVDRLRPYKLIRVERKSKSAKFKAPKMIKMKFHNAKINDETFLVDISQPRNRNPAKTRSTEPVSKSKEKFTQFNSSLNQFKFIRGDQHIFKTDVTKLSTFLAKEFQKATKLTVDTEFTRNELPLYIYIQNTISSKMLLKRFLLGRIVDHTNPLLRTILSSYGNSQYGVKFEQRVRSKINSMVNDISEYLPSIYFSGNSIDCVSGPSPVAGFGRLHWLNYTKRHRVLWGSNIDNDFVFNIDEHYKMSRNGVRYMKHPISLHCRTFYEAFTEWE</sequence>
<dbReference type="HOGENOM" id="CLU_555750_0_0_1"/>
<dbReference type="EMBL" id="LN736372">
    <property type="protein sequence ID" value="CEP64697.1"/>
    <property type="molecule type" value="Genomic_DNA"/>
</dbReference>
<dbReference type="GO" id="GO:0005759">
    <property type="term" value="C:mitochondrial matrix"/>
    <property type="evidence" value="ECO:0007669"/>
    <property type="project" value="EnsemblFungi"/>
</dbReference>
<dbReference type="RefSeq" id="XP_022630901.1">
    <property type="nucleotide sequence ID" value="XM_022772576.1"/>
</dbReference>
<dbReference type="GO" id="GO:1901858">
    <property type="term" value="P:regulation of mitochondrial DNA metabolic process"/>
    <property type="evidence" value="ECO:0007669"/>
    <property type="project" value="EnsemblFungi"/>
</dbReference>
<protein>
    <submittedName>
        <fullName evidence="3">LALA0S13e00936g1_1</fullName>
    </submittedName>
</protein>